<dbReference type="PATRIC" id="fig|380242.3.peg.3710"/>
<dbReference type="GO" id="GO:0071978">
    <property type="term" value="P:bacterial-type flagellum-dependent swarming motility"/>
    <property type="evidence" value="ECO:0007669"/>
    <property type="project" value="TreeGrafter"/>
</dbReference>
<evidence type="ECO:0000259" key="7">
    <source>
        <dbReference type="Pfam" id="PF00460"/>
    </source>
</evidence>
<dbReference type="Pfam" id="PF06429">
    <property type="entry name" value="Flg_bbr_C"/>
    <property type="match status" value="1"/>
</dbReference>
<dbReference type="InterPro" id="IPR001444">
    <property type="entry name" value="Flag_bb_rod_N"/>
</dbReference>
<comment type="caution">
    <text evidence="9">The sequence shown here is derived from an EMBL/GenBank/DDBJ whole genome shotgun (WGS) entry which is preliminary data.</text>
</comment>
<dbReference type="PANTHER" id="PTHR30435">
    <property type="entry name" value="FLAGELLAR PROTEIN"/>
    <property type="match status" value="1"/>
</dbReference>
<evidence type="ECO:0000256" key="5">
    <source>
        <dbReference type="ARBA" id="ARBA00025933"/>
    </source>
</evidence>
<evidence type="ECO:0000256" key="2">
    <source>
        <dbReference type="ARBA" id="ARBA00009677"/>
    </source>
</evidence>
<dbReference type="Pfam" id="PF00460">
    <property type="entry name" value="Flg_bb_rod"/>
    <property type="match status" value="1"/>
</dbReference>
<reference evidence="9 10" key="1">
    <citation type="journal article" date="2013" name="BMC Microbiol.">
        <title>Identification of the type II cytochrome c maturation pathway in anammox bacteria by comparative genomics.</title>
        <authorList>
            <person name="Ferousi C."/>
            <person name="Speth D.R."/>
            <person name="Reimann J."/>
            <person name="Op den Camp H.J."/>
            <person name="Allen J.W."/>
            <person name="Keltjens J.T."/>
            <person name="Jetten M.S."/>
        </authorList>
    </citation>
    <scope>NUCLEOTIDE SEQUENCE [LARGE SCALE GENOMIC DNA]</scope>
    <source>
        <strain evidence="9">RU1</strain>
    </source>
</reference>
<evidence type="ECO:0000256" key="6">
    <source>
        <dbReference type="RuleBase" id="RU362062"/>
    </source>
</evidence>
<dbReference type="InterPro" id="IPR010930">
    <property type="entry name" value="Flg_bb/hook_C_dom"/>
</dbReference>
<comment type="subunit">
    <text evidence="5 6">The basal body constitutes a major portion of the flagellar organelle and consists of four rings (L,P,S, and M) mounted on a central rod. The rod consists of about 26 subunits of FlgG in the distal portion, and FlgB, FlgC and FlgF are thought to build up the proximal portion of the rod with about 6 subunits each.</text>
</comment>
<dbReference type="InterPro" id="IPR006299">
    <property type="entry name" value="FlgC"/>
</dbReference>
<name>A0A0M2UTF7_9BACT</name>
<keyword evidence="9" id="KW-0969">Cilium</keyword>
<dbReference type="NCBIfam" id="TIGR01395">
    <property type="entry name" value="FlgC"/>
    <property type="match status" value="1"/>
</dbReference>
<evidence type="ECO:0000256" key="3">
    <source>
        <dbReference type="ARBA" id="ARBA00017941"/>
    </source>
</evidence>
<feature type="domain" description="Flagellar basal body rod protein N-terminal" evidence="7">
    <location>
        <begin position="11"/>
        <end position="37"/>
    </location>
</feature>
<dbReference type="AlphaFoldDB" id="A0A0M2UTF7"/>
<dbReference type="Proteomes" id="UP000034954">
    <property type="component" value="Unassembled WGS sequence"/>
</dbReference>
<evidence type="ECO:0000256" key="4">
    <source>
        <dbReference type="ARBA" id="ARBA00023143"/>
    </source>
</evidence>
<proteinExistence type="inferred from homology"/>
<comment type="subcellular location">
    <subcellularLocation>
        <location evidence="1 6">Bacterial flagellum basal body</location>
    </subcellularLocation>
</comment>
<evidence type="ECO:0000313" key="10">
    <source>
        <dbReference type="Proteomes" id="UP000034954"/>
    </source>
</evidence>
<dbReference type="EMBL" id="LAQJ01000282">
    <property type="protein sequence ID" value="KKO18276.1"/>
    <property type="molecule type" value="Genomic_DNA"/>
</dbReference>
<dbReference type="GO" id="GO:0030694">
    <property type="term" value="C:bacterial-type flagellum basal body, rod"/>
    <property type="evidence" value="ECO:0007669"/>
    <property type="project" value="UniProtKB-UniRule"/>
</dbReference>
<accession>A0A0M2UTF7</accession>
<keyword evidence="10" id="KW-1185">Reference proteome</keyword>
<evidence type="ECO:0000256" key="1">
    <source>
        <dbReference type="ARBA" id="ARBA00004117"/>
    </source>
</evidence>
<keyword evidence="9" id="KW-0282">Flagellum</keyword>
<dbReference type="PANTHER" id="PTHR30435:SF2">
    <property type="entry name" value="FLAGELLAR BASAL-BODY ROD PROTEIN FLGC"/>
    <property type="match status" value="1"/>
</dbReference>
<feature type="domain" description="Flagellar basal-body/hook protein C-terminal" evidence="8">
    <location>
        <begin position="100"/>
        <end position="143"/>
    </location>
</feature>
<organism evidence="9 10">
    <name type="scientific">Candidatus Brocadia fulgida</name>
    <dbReference type="NCBI Taxonomy" id="380242"/>
    <lineage>
        <taxon>Bacteria</taxon>
        <taxon>Pseudomonadati</taxon>
        <taxon>Planctomycetota</taxon>
        <taxon>Candidatus Brocadiia</taxon>
        <taxon>Candidatus Brocadiales</taxon>
        <taxon>Candidatus Brocadiaceae</taxon>
        <taxon>Candidatus Brocadia</taxon>
    </lineage>
</organism>
<gene>
    <name evidence="9" type="primary">flgC</name>
    <name evidence="9" type="ORF">BROFUL_03003</name>
</gene>
<comment type="similarity">
    <text evidence="2">Belongs to the flagella basal body rod proteins family.</text>
</comment>
<evidence type="ECO:0000313" key="9">
    <source>
        <dbReference type="EMBL" id="KKO18276.1"/>
    </source>
</evidence>
<keyword evidence="4 6" id="KW-0975">Bacterial flagellum</keyword>
<evidence type="ECO:0000259" key="8">
    <source>
        <dbReference type="Pfam" id="PF06429"/>
    </source>
</evidence>
<keyword evidence="9" id="KW-0966">Cell projection</keyword>
<protein>
    <recommendedName>
        <fullName evidence="3 6">Flagellar basal-body rod protein FlgC</fullName>
    </recommendedName>
</protein>
<sequence>MGMENMFSVFDISSSGLSAERIRMNVIANNIANANATETLEGGPYRREQVEFSSVLNKTMRNNNIKGTERLGGVKVQRIVKSNEPFNRIYIPGHPKADAKGFVDMPNVSVMMEMVDLVTATRSYEANLAVINSTKDMSSRALSIIGK</sequence>